<evidence type="ECO:0000313" key="2">
    <source>
        <dbReference type="EMBL" id="SVB01530.1"/>
    </source>
</evidence>
<dbReference type="AlphaFoldDB" id="A0A382AJ00"/>
<accession>A0A382AJ00</accession>
<sequence length="377" mass="42207">MVGQFIIVFLSASLYLLAANSWPADTHEQHGAENHTEHLQDSEHQHDADYDQHAQHSAERDEQGRRLHGMKHEVNDKIADELRAKMPSFKNYSNGEIAMSMAMMGPNYEWYVSDAELTGDRGLLLLAHGFRDFGDRKLKEQVQPMAEAFPTAFAFGMAMMMSDHIQLALDDLEAAGAQQIIVIPAVSTPHNSLIRQWEYIFGLRDKADYAAVPRVQTDAEVVIVAPPGDDPLVAEILLDYAYEISTDPANEIVIVVAHGPSSVDDNVKELQMLSNLAEVMMEDSDFANIMGMTLQDDAPPDIRDRNVQRIRAVVEDGQAEGKEVLVVTNLMGTRTIQSQLRRDLDGLDYKFNTKGMTQHDNFVKWMGVTVRAEIDRG</sequence>
<proteinExistence type="predicted"/>
<organism evidence="2">
    <name type="scientific">marine metagenome</name>
    <dbReference type="NCBI Taxonomy" id="408172"/>
    <lineage>
        <taxon>unclassified sequences</taxon>
        <taxon>metagenomes</taxon>
        <taxon>ecological metagenomes</taxon>
    </lineage>
</organism>
<dbReference type="EMBL" id="UINC01025621">
    <property type="protein sequence ID" value="SVB01530.1"/>
    <property type="molecule type" value="Genomic_DNA"/>
</dbReference>
<protein>
    <submittedName>
        <fullName evidence="2">Uncharacterized protein</fullName>
    </submittedName>
</protein>
<dbReference type="Gene3D" id="3.40.50.1400">
    <property type="match status" value="1"/>
</dbReference>
<reference evidence="2" key="1">
    <citation type="submission" date="2018-05" db="EMBL/GenBank/DDBJ databases">
        <authorList>
            <person name="Lanie J.A."/>
            <person name="Ng W.-L."/>
            <person name="Kazmierczak K.M."/>
            <person name="Andrzejewski T.M."/>
            <person name="Davidsen T.M."/>
            <person name="Wayne K.J."/>
            <person name="Tettelin H."/>
            <person name="Glass J.I."/>
            <person name="Rusch D."/>
            <person name="Podicherti R."/>
            <person name="Tsui H.-C.T."/>
            <person name="Winkler M.E."/>
        </authorList>
    </citation>
    <scope>NUCLEOTIDE SEQUENCE</scope>
</reference>
<name>A0A382AJ00_9ZZZZ</name>
<feature type="region of interest" description="Disordered" evidence="1">
    <location>
        <begin position="26"/>
        <end position="69"/>
    </location>
</feature>
<dbReference type="SUPFAM" id="SSF53800">
    <property type="entry name" value="Chelatase"/>
    <property type="match status" value="1"/>
</dbReference>
<evidence type="ECO:0000256" key="1">
    <source>
        <dbReference type="SAM" id="MobiDB-lite"/>
    </source>
</evidence>
<gene>
    <name evidence="2" type="ORF">METZ01_LOCUS154384</name>
</gene>